<feature type="region of interest" description="Disordered" evidence="1">
    <location>
        <begin position="49"/>
        <end position="74"/>
    </location>
</feature>
<accession>A0AAP0J7T7</accession>
<proteinExistence type="predicted"/>
<organism evidence="2 3">
    <name type="scientific">Stephania yunnanensis</name>
    <dbReference type="NCBI Taxonomy" id="152371"/>
    <lineage>
        <taxon>Eukaryota</taxon>
        <taxon>Viridiplantae</taxon>
        <taxon>Streptophyta</taxon>
        <taxon>Embryophyta</taxon>
        <taxon>Tracheophyta</taxon>
        <taxon>Spermatophyta</taxon>
        <taxon>Magnoliopsida</taxon>
        <taxon>Ranunculales</taxon>
        <taxon>Menispermaceae</taxon>
        <taxon>Menispermoideae</taxon>
        <taxon>Cissampelideae</taxon>
        <taxon>Stephania</taxon>
    </lineage>
</organism>
<dbReference type="AlphaFoldDB" id="A0AAP0J7T7"/>
<name>A0AAP0J7T7_9MAGN</name>
<dbReference type="Proteomes" id="UP001420932">
    <property type="component" value="Unassembled WGS sequence"/>
</dbReference>
<comment type="caution">
    <text evidence="2">The sequence shown here is derived from an EMBL/GenBank/DDBJ whole genome shotgun (WGS) entry which is preliminary data.</text>
</comment>
<sequence>MGTNDIRGPAEGDVVEDADDNSVEHICMKTELSKMEIEKACRTRKRELVADGPVEGDAAEDADAAPDQTLEKHR</sequence>
<gene>
    <name evidence="2" type="ORF">Syun_016690</name>
</gene>
<evidence type="ECO:0000313" key="2">
    <source>
        <dbReference type="EMBL" id="KAK9127893.1"/>
    </source>
</evidence>
<reference evidence="2 3" key="1">
    <citation type="submission" date="2024-01" db="EMBL/GenBank/DDBJ databases">
        <title>Genome assemblies of Stephania.</title>
        <authorList>
            <person name="Yang L."/>
        </authorList>
    </citation>
    <scope>NUCLEOTIDE SEQUENCE [LARGE SCALE GENOMIC DNA]</scope>
    <source>
        <strain evidence="2">YNDBR</strain>
        <tissue evidence="2">Leaf</tissue>
    </source>
</reference>
<evidence type="ECO:0000313" key="3">
    <source>
        <dbReference type="Proteomes" id="UP001420932"/>
    </source>
</evidence>
<protein>
    <submittedName>
        <fullName evidence="2">Uncharacterized protein</fullName>
    </submittedName>
</protein>
<evidence type="ECO:0000256" key="1">
    <source>
        <dbReference type="SAM" id="MobiDB-lite"/>
    </source>
</evidence>
<keyword evidence="3" id="KW-1185">Reference proteome</keyword>
<dbReference type="EMBL" id="JBBNAF010000007">
    <property type="protein sequence ID" value="KAK9127893.1"/>
    <property type="molecule type" value="Genomic_DNA"/>
</dbReference>